<evidence type="ECO:0000313" key="1">
    <source>
        <dbReference type="EMBL" id="KAH7979588.1"/>
    </source>
</evidence>
<name>A0ACB8DZ85_DERSI</name>
<organism evidence="1 2">
    <name type="scientific">Dermacentor silvarum</name>
    <name type="common">Tick</name>
    <dbReference type="NCBI Taxonomy" id="543639"/>
    <lineage>
        <taxon>Eukaryota</taxon>
        <taxon>Metazoa</taxon>
        <taxon>Ecdysozoa</taxon>
        <taxon>Arthropoda</taxon>
        <taxon>Chelicerata</taxon>
        <taxon>Arachnida</taxon>
        <taxon>Acari</taxon>
        <taxon>Parasitiformes</taxon>
        <taxon>Ixodida</taxon>
        <taxon>Ixodoidea</taxon>
        <taxon>Ixodidae</taxon>
        <taxon>Rhipicephalinae</taxon>
        <taxon>Dermacentor</taxon>
    </lineage>
</organism>
<comment type="caution">
    <text evidence="1">The sequence shown here is derived from an EMBL/GenBank/DDBJ whole genome shotgun (WGS) entry which is preliminary data.</text>
</comment>
<sequence>MKNRWIQVSSPPRCMSRALQAAQETCYAETQSQGWDTALFIEDSTLQKRDSDVAEVKGTWLLEPVLPKLRLFRQSLAGFRLCQLSPLRSCDRTRKVKRKLSSGSTSSGSSSSPSHITANLPEDVAALTMQLQPDVPGDAREAAASLQCSNDEMLAARTPQLVEQQHSLVRRRGSGQGARRPQHEEPLDPGIVTTSLHVTSSAGSAGNVLCRDPEPGIGHCLVHRGLDAAEARLRGRGGQRGLDVELDVEHETNVIADDEVIVNEEQERKAPTESDVENIVCQLRELVHEKDPSQDLMEALSPLQAQLILQAYGTLSAFQDRRQEYHVVHENLHSFMYYKEPDNEADRVC</sequence>
<dbReference type="EMBL" id="CM023470">
    <property type="protein sequence ID" value="KAH7979588.1"/>
    <property type="molecule type" value="Genomic_DNA"/>
</dbReference>
<gene>
    <name evidence="1" type="ORF">HPB49_009989</name>
</gene>
<keyword evidence="2" id="KW-1185">Reference proteome</keyword>
<reference evidence="1" key="1">
    <citation type="submission" date="2020-05" db="EMBL/GenBank/DDBJ databases">
        <title>Large-scale comparative analyses of tick genomes elucidate their genetic diversity and vector capacities.</title>
        <authorList>
            <person name="Jia N."/>
            <person name="Wang J."/>
            <person name="Shi W."/>
            <person name="Du L."/>
            <person name="Sun Y."/>
            <person name="Zhan W."/>
            <person name="Jiang J."/>
            <person name="Wang Q."/>
            <person name="Zhang B."/>
            <person name="Ji P."/>
            <person name="Sakyi L.B."/>
            <person name="Cui X."/>
            <person name="Yuan T."/>
            <person name="Jiang B."/>
            <person name="Yang W."/>
            <person name="Lam T.T.-Y."/>
            <person name="Chang Q."/>
            <person name="Ding S."/>
            <person name="Wang X."/>
            <person name="Zhu J."/>
            <person name="Ruan X."/>
            <person name="Zhao L."/>
            <person name="Wei J."/>
            <person name="Que T."/>
            <person name="Du C."/>
            <person name="Cheng J."/>
            <person name="Dai P."/>
            <person name="Han X."/>
            <person name="Huang E."/>
            <person name="Gao Y."/>
            <person name="Liu J."/>
            <person name="Shao H."/>
            <person name="Ye R."/>
            <person name="Li L."/>
            <person name="Wei W."/>
            <person name="Wang X."/>
            <person name="Wang C."/>
            <person name="Yang T."/>
            <person name="Huo Q."/>
            <person name="Li W."/>
            <person name="Guo W."/>
            <person name="Chen H."/>
            <person name="Zhou L."/>
            <person name="Ni X."/>
            <person name="Tian J."/>
            <person name="Zhou Y."/>
            <person name="Sheng Y."/>
            <person name="Liu T."/>
            <person name="Pan Y."/>
            <person name="Xia L."/>
            <person name="Li J."/>
            <person name="Zhao F."/>
            <person name="Cao W."/>
        </authorList>
    </citation>
    <scope>NUCLEOTIDE SEQUENCE</scope>
    <source>
        <strain evidence="1">Dsil-2018</strain>
    </source>
</reference>
<dbReference type="Proteomes" id="UP000821865">
    <property type="component" value="Chromosome 1"/>
</dbReference>
<accession>A0ACB8DZ85</accession>
<evidence type="ECO:0000313" key="2">
    <source>
        <dbReference type="Proteomes" id="UP000821865"/>
    </source>
</evidence>
<protein>
    <submittedName>
        <fullName evidence="1">Uncharacterized protein</fullName>
    </submittedName>
</protein>
<proteinExistence type="predicted"/>